<dbReference type="FunFam" id="3.40.50.970:FF:000022">
    <property type="entry name" value="2-oxoglutarate ferredoxin oxidoreductase alpha subunit"/>
    <property type="match status" value="1"/>
</dbReference>
<keyword evidence="1 10" id="KW-0560">Oxidoreductase</keyword>
<feature type="domain" description="Pyruvate:ferredoxin oxidoreductase core" evidence="9">
    <location>
        <begin position="279"/>
        <end position="376"/>
    </location>
</feature>
<comment type="subunit">
    <text evidence="3">Heterotetramer of the KorA, KorB, KorC and KorD subunits.</text>
</comment>
<dbReference type="CDD" id="cd07034">
    <property type="entry name" value="TPP_PYR_PFOR_IOR-alpha_like"/>
    <property type="match status" value="1"/>
</dbReference>
<dbReference type="Proteomes" id="UP000191661">
    <property type="component" value="Unassembled WGS sequence"/>
</dbReference>
<dbReference type="GO" id="GO:0047553">
    <property type="term" value="F:2-oxoglutarate synthase activity"/>
    <property type="evidence" value="ECO:0007669"/>
    <property type="project" value="UniProtKB-EC"/>
</dbReference>
<evidence type="ECO:0000259" key="8">
    <source>
        <dbReference type="Pfam" id="PF01855"/>
    </source>
</evidence>
<dbReference type="AlphaFoldDB" id="A0A1V6N097"/>
<organism evidence="10 11">
    <name type="scientific">Methanobrevibacter arboriphilus JCM 13429 = DSM 1125</name>
    <dbReference type="NCBI Taxonomy" id="1300164"/>
    <lineage>
        <taxon>Archaea</taxon>
        <taxon>Methanobacteriati</taxon>
        <taxon>Methanobacteriota</taxon>
        <taxon>Methanomada group</taxon>
        <taxon>Methanobacteria</taxon>
        <taxon>Methanobacteriales</taxon>
        <taxon>Methanobacteriaceae</taxon>
        <taxon>Methanobrevibacter</taxon>
    </lineage>
</organism>
<dbReference type="InterPro" id="IPR033412">
    <property type="entry name" value="PFOR_II"/>
</dbReference>
<dbReference type="EMBL" id="JXMW01000028">
    <property type="protein sequence ID" value="OQD58140.1"/>
    <property type="molecule type" value="Genomic_DNA"/>
</dbReference>
<dbReference type="RefSeq" id="WP_080461007.1">
    <property type="nucleotide sequence ID" value="NZ_JXMW01000028.1"/>
</dbReference>
<dbReference type="EC" id="1.2.7.3" evidence="4"/>
<dbReference type="PANTHER" id="PTHR43088">
    <property type="entry name" value="SUBUNIT OF PYRUVATE:FLAVODOXIN OXIDOREDUCTASE-RELATED"/>
    <property type="match status" value="1"/>
</dbReference>
<accession>A0A1V6N097</accession>
<evidence type="ECO:0000256" key="6">
    <source>
        <dbReference type="ARBA" id="ARBA00076968"/>
    </source>
</evidence>
<evidence type="ECO:0000256" key="1">
    <source>
        <dbReference type="ARBA" id="ARBA00023002"/>
    </source>
</evidence>
<protein>
    <recommendedName>
        <fullName evidence="5">2-oxoglutarate synthase subunit KorA</fullName>
        <ecNumber evidence="4">1.2.7.3</ecNumber>
    </recommendedName>
    <alternativeName>
        <fullName evidence="7">2-ketoglutarate oxidoreductase alpha chain</fullName>
    </alternativeName>
    <alternativeName>
        <fullName evidence="6">2-oxoglutarate-ferredoxin oxidoreductase subunit alpha</fullName>
    </alternativeName>
</protein>
<evidence type="ECO:0000256" key="7">
    <source>
        <dbReference type="ARBA" id="ARBA00079587"/>
    </source>
</evidence>
<dbReference type="SUPFAM" id="SSF52518">
    <property type="entry name" value="Thiamin diphosphate-binding fold (THDP-binding)"/>
    <property type="match status" value="1"/>
</dbReference>
<dbReference type="SUPFAM" id="SSF52922">
    <property type="entry name" value="TK C-terminal domain-like"/>
    <property type="match status" value="1"/>
</dbReference>
<dbReference type="InterPro" id="IPR002880">
    <property type="entry name" value="Pyrv_Fd/Flavodoxin_OxRdtase_N"/>
</dbReference>
<dbReference type="InterPro" id="IPR052368">
    <property type="entry name" value="2-oxoacid_oxidoreductase"/>
</dbReference>
<name>A0A1V6N097_METAZ</name>
<dbReference type="GO" id="GO:0006082">
    <property type="term" value="P:organic acid metabolic process"/>
    <property type="evidence" value="ECO:0007669"/>
    <property type="project" value="UniProtKB-ARBA"/>
</dbReference>
<dbReference type="PANTHER" id="PTHR43088:SF1">
    <property type="entry name" value="SUBUNIT OF PYRUVATE:FLAVODOXIN OXIDOREDUCTASE"/>
    <property type="match status" value="1"/>
</dbReference>
<dbReference type="OrthoDB" id="31112at2157"/>
<proteinExistence type="predicted"/>
<evidence type="ECO:0000256" key="5">
    <source>
        <dbReference type="ARBA" id="ARBA00071398"/>
    </source>
</evidence>
<evidence type="ECO:0000259" key="9">
    <source>
        <dbReference type="Pfam" id="PF17147"/>
    </source>
</evidence>
<comment type="caution">
    <text evidence="10">The sequence shown here is derived from an EMBL/GenBank/DDBJ whole genome shotgun (WGS) entry which is preliminary data.</text>
</comment>
<feature type="domain" description="Pyruvate flavodoxin/ferredoxin oxidoreductase pyrimidine binding" evidence="8">
    <location>
        <begin position="15"/>
        <end position="253"/>
    </location>
</feature>
<dbReference type="Pfam" id="PF17147">
    <property type="entry name" value="PFOR_II"/>
    <property type="match status" value="1"/>
</dbReference>
<evidence type="ECO:0000313" key="10">
    <source>
        <dbReference type="EMBL" id="OQD58140.1"/>
    </source>
</evidence>
<keyword evidence="11" id="KW-1185">Reference proteome</keyword>
<dbReference type="Gene3D" id="3.40.50.920">
    <property type="match status" value="1"/>
</dbReference>
<evidence type="ECO:0000313" key="11">
    <source>
        <dbReference type="Proteomes" id="UP000191661"/>
    </source>
</evidence>
<evidence type="ECO:0000256" key="2">
    <source>
        <dbReference type="ARBA" id="ARBA00052359"/>
    </source>
</evidence>
<evidence type="ECO:0000256" key="3">
    <source>
        <dbReference type="ARBA" id="ARBA00064882"/>
    </source>
</evidence>
<dbReference type="GO" id="GO:0044272">
    <property type="term" value="P:sulfur compound biosynthetic process"/>
    <property type="evidence" value="ECO:0007669"/>
    <property type="project" value="UniProtKB-ARBA"/>
</dbReference>
<gene>
    <name evidence="10" type="primary">korA</name>
    <name evidence="10" type="ORF">MBBAR_28c00260</name>
</gene>
<dbReference type="Gene3D" id="3.40.50.970">
    <property type="match status" value="1"/>
</dbReference>
<dbReference type="InterPro" id="IPR009014">
    <property type="entry name" value="Transketo_C/PFOR_II"/>
</dbReference>
<comment type="catalytic activity">
    <reaction evidence="2">
        <text>2 oxidized [2Fe-2S]-[ferredoxin] + 2-oxoglutarate + CoA = succinyl-CoA + 2 reduced [2Fe-2S]-[ferredoxin] + CO2 + H(+)</text>
        <dbReference type="Rhea" id="RHEA:17297"/>
        <dbReference type="Rhea" id="RHEA-COMP:10000"/>
        <dbReference type="Rhea" id="RHEA-COMP:10001"/>
        <dbReference type="ChEBI" id="CHEBI:15378"/>
        <dbReference type="ChEBI" id="CHEBI:16526"/>
        <dbReference type="ChEBI" id="CHEBI:16810"/>
        <dbReference type="ChEBI" id="CHEBI:33737"/>
        <dbReference type="ChEBI" id="CHEBI:33738"/>
        <dbReference type="ChEBI" id="CHEBI:57287"/>
        <dbReference type="ChEBI" id="CHEBI:57292"/>
        <dbReference type="EC" id="1.2.7.3"/>
    </reaction>
</comment>
<evidence type="ECO:0000256" key="4">
    <source>
        <dbReference type="ARBA" id="ARBA00066947"/>
    </source>
</evidence>
<dbReference type="NCBIfam" id="NF006412">
    <property type="entry name" value="PRK08659.1"/>
    <property type="match status" value="1"/>
</dbReference>
<dbReference type="InterPro" id="IPR029061">
    <property type="entry name" value="THDP-binding"/>
</dbReference>
<dbReference type="Pfam" id="PF01855">
    <property type="entry name" value="POR_N"/>
    <property type="match status" value="1"/>
</dbReference>
<sequence>MTEELFVQGNEACAHGAIKAGCRFFAGYPITPSTEVAEDLAAFLPRYGGSFLQMEDEIAAIGAVIGASWSGLKAMTSTSGPGFSLMQENIGYAHITETPLVIVDVQRGGPSTGQPTMASQGDMMQLRWGSHGDYEPIAISPSSVQEFFDFTIKAFNLAEEYRVPVIIAADEVIGHMREKINIPDKVEIKKRVMPKEKPEQFDISNPYLPFKAGDNEIPPMAPFGEGYNIPVTGLTHDERGYPDSSDPIAHTKLVSRLCNKILNNREKIVSVHESFCDDADTIVISYGAPVRSVFTAVQNAREEGLKVGSIKIDTPWPFPENQILKAAETAKNLIVVEMNLGQIVHEVERVAGLADERPDVHLIPKIGGELHKPNEILSEIKKIS</sequence>
<reference evidence="10 11" key="1">
    <citation type="submission" date="2014-12" db="EMBL/GenBank/DDBJ databases">
        <title>Genome sequence of Methanobrevibacter arboriphilicus DH1, DSM1125.</title>
        <authorList>
            <person name="Poehlein A."/>
            <person name="Thauer R.K."/>
            <person name="Seedorf H."/>
            <person name="Daniel R."/>
        </authorList>
    </citation>
    <scope>NUCLEOTIDE SEQUENCE [LARGE SCALE GENOMIC DNA]</scope>
    <source>
        <strain evidence="10 11">DH1</strain>
    </source>
</reference>